<protein>
    <submittedName>
        <fullName evidence="1">Uncharacterized protein</fullName>
    </submittedName>
</protein>
<organism evidence="1 2">
    <name type="scientific">Amanita muscaria (strain Koide BX008)</name>
    <dbReference type="NCBI Taxonomy" id="946122"/>
    <lineage>
        <taxon>Eukaryota</taxon>
        <taxon>Fungi</taxon>
        <taxon>Dikarya</taxon>
        <taxon>Basidiomycota</taxon>
        <taxon>Agaricomycotina</taxon>
        <taxon>Agaricomycetes</taxon>
        <taxon>Agaricomycetidae</taxon>
        <taxon>Agaricales</taxon>
        <taxon>Pluteineae</taxon>
        <taxon>Amanitaceae</taxon>
        <taxon>Amanita</taxon>
    </lineage>
</organism>
<keyword evidence="2" id="KW-1185">Reference proteome</keyword>
<gene>
    <name evidence="1" type="ORF">M378DRAFT_173318</name>
</gene>
<evidence type="ECO:0000313" key="1">
    <source>
        <dbReference type="EMBL" id="KIL55807.1"/>
    </source>
</evidence>
<dbReference type="HOGENOM" id="CLU_1959015_0_0_1"/>
<evidence type="ECO:0000313" key="2">
    <source>
        <dbReference type="Proteomes" id="UP000054549"/>
    </source>
</evidence>
<dbReference type="EMBL" id="KN818471">
    <property type="protein sequence ID" value="KIL55807.1"/>
    <property type="molecule type" value="Genomic_DNA"/>
</dbReference>
<dbReference type="AlphaFoldDB" id="A0A0C2W3W1"/>
<accession>A0A0C2W3W1</accession>
<dbReference type="Proteomes" id="UP000054549">
    <property type="component" value="Unassembled WGS sequence"/>
</dbReference>
<dbReference type="InParanoid" id="A0A0C2W3W1"/>
<reference evidence="1 2" key="1">
    <citation type="submission" date="2014-04" db="EMBL/GenBank/DDBJ databases">
        <title>Evolutionary Origins and Diversification of the Mycorrhizal Mutualists.</title>
        <authorList>
            <consortium name="DOE Joint Genome Institute"/>
            <consortium name="Mycorrhizal Genomics Consortium"/>
            <person name="Kohler A."/>
            <person name="Kuo A."/>
            <person name="Nagy L.G."/>
            <person name="Floudas D."/>
            <person name="Copeland A."/>
            <person name="Barry K.W."/>
            <person name="Cichocki N."/>
            <person name="Veneault-Fourrey C."/>
            <person name="LaButti K."/>
            <person name="Lindquist E.A."/>
            <person name="Lipzen A."/>
            <person name="Lundell T."/>
            <person name="Morin E."/>
            <person name="Murat C."/>
            <person name="Riley R."/>
            <person name="Ohm R."/>
            <person name="Sun H."/>
            <person name="Tunlid A."/>
            <person name="Henrissat B."/>
            <person name="Grigoriev I.V."/>
            <person name="Hibbett D.S."/>
            <person name="Martin F."/>
        </authorList>
    </citation>
    <scope>NUCLEOTIDE SEQUENCE [LARGE SCALE GENOMIC DNA]</scope>
    <source>
        <strain evidence="1 2">Koide BX008</strain>
    </source>
</reference>
<sequence>MAGLIAFGKLDQWRQRNGGKVRLRFADHLLPLCFVSLWRCMTSARLSQLFAHPLLWQGCSVSLSFLARWAKTLTSAFVNLISGTESAVTVFSKVIAYRRLTGHNQDTAWSLSMATWSLSRTRSASKRR</sequence>
<name>A0A0C2W3W1_AMAMK</name>
<proteinExistence type="predicted"/>